<dbReference type="InterPro" id="IPR001404">
    <property type="entry name" value="Hsp90_fam"/>
</dbReference>
<comment type="similarity">
    <text evidence="1">Belongs to the heat shock protein 90 family.</text>
</comment>
<sequence>MVDSSGDAGPQQFQVDLRGIVDVLSHHLYSSPRVYLRELLQNAVDALEVRSRLDEGPGRGIRVTPATPFSPLVVRDDGVGLTADEMHALLATIGGTSKRGDFAGARRQLLGQFGIGLLSCFLVADTVEVRSRSARTEDADTILWVGRSEGTFSISVADEPLDSPGTEIRVYPRADDLDWCTAERTHELAAAFAEHLPITVEVDGTVVSGVTPPWDLPLEEQLEWCRERMGFDPLGIVPLDSSLGGVRGVGFVLPYTAMPGHRTGDRLYSKGMLVADSDNHVLPGWAFFCRAVIDGGDLPLTASRESFQESEALAVARERLGHVLIGELILVQAMHPHAYEEVMRLHAGGLKALALKSADMLDLLRSTMPFRTTLGDRTLDGLHAVGEEVRYVTDASVYAALEELARHSGTLVLDASGPYDAGLVAAFDPEGRLFREVTSADAADIAEVGAAPDAAAAERLVARASSALPEGVTLGVADVSPADRPVLWWPHEGVDGEPTGTRSTLLLNARHDAVRALLDASDDLDVGAAVRALHGVGMLLARVPLDGTALTRHADAVATLVRDGIDCHSRASS</sequence>
<dbReference type="PANTHER" id="PTHR11528">
    <property type="entry name" value="HEAT SHOCK PROTEIN 90 FAMILY MEMBER"/>
    <property type="match status" value="1"/>
</dbReference>
<evidence type="ECO:0000256" key="2">
    <source>
        <dbReference type="ARBA" id="ARBA00022741"/>
    </source>
</evidence>
<evidence type="ECO:0000256" key="4">
    <source>
        <dbReference type="ARBA" id="ARBA00023186"/>
    </source>
</evidence>
<feature type="binding site" evidence="5">
    <location>
        <position position="76"/>
    </location>
    <ligand>
        <name>ATP</name>
        <dbReference type="ChEBI" id="CHEBI:30616"/>
    </ligand>
</feature>
<gene>
    <name evidence="6" type="ORF">EPD83_006575</name>
</gene>
<reference evidence="6" key="1">
    <citation type="submission" date="2020-03" db="EMBL/GenBank/DDBJ databases">
        <title>Phycicoccus flavus sp. nov., a novel endophytic actinobacterium isolated from branch of Kandelia candel.</title>
        <authorList>
            <person name="Tuo L."/>
        </authorList>
    </citation>
    <scope>NUCLEOTIDE SEQUENCE</scope>
    <source>
        <strain evidence="6">CMS6Z-2</strain>
    </source>
</reference>
<dbReference type="AlphaFoldDB" id="A0A8T6R183"/>
<dbReference type="InterPro" id="IPR020575">
    <property type="entry name" value="Hsp90_N"/>
</dbReference>
<dbReference type="PIRSF" id="PIRSF002583">
    <property type="entry name" value="Hsp90"/>
    <property type="match status" value="1"/>
</dbReference>
<organism evidence="6 7">
    <name type="scientific">Phycicoccus flavus</name>
    <dbReference type="NCBI Taxonomy" id="2502783"/>
    <lineage>
        <taxon>Bacteria</taxon>
        <taxon>Bacillati</taxon>
        <taxon>Actinomycetota</taxon>
        <taxon>Actinomycetes</taxon>
        <taxon>Micrococcales</taxon>
        <taxon>Intrasporangiaceae</taxon>
        <taxon>Phycicoccus</taxon>
    </lineage>
</organism>
<dbReference type="GO" id="GO:0140662">
    <property type="term" value="F:ATP-dependent protein folding chaperone"/>
    <property type="evidence" value="ECO:0007669"/>
    <property type="project" value="InterPro"/>
</dbReference>
<feature type="binding site" evidence="5">
    <location>
        <position position="166"/>
    </location>
    <ligand>
        <name>ATP</name>
        <dbReference type="ChEBI" id="CHEBI:30616"/>
    </ligand>
</feature>
<evidence type="ECO:0000256" key="5">
    <source>
        <dbReference type="PIRSR" id="PIRSR002583-1"/>
    </source>
</evidence>
<keyword evidence="7" id="KW-1185">Reference proteome</keyword>
<dbReference type="GO" id="GO:0005524">
    <property type="term" value="F:ATP binding"/>
    <property type="evidence" value="ECO:0007669"/>
    <property type="project" value="UniProtKB-KW"/>
</dbReference>
<dbReference type="Proteomes" id="UP000287866">
    <property type="component" value="Unassembled WGS sequence"/>
</dbReference>
<dbReference type="InterPro" id="IPR036890">
    <property type="entry name" value="HATPase_C_sf"/>
</dbReference>
<feature type="binding site" evidence="5">
    <location>
        <position position="38"/>
    </location>
    <ligand>
        <name>ATP</name>
        <dbReference type="ChEBI" id="CHEBI:30616"/>
    </ligand>
</feature>
<dbReference type="EMBL" id="SAYU02000015">
    <property type="protein sequence ID" value="NHA67717.1"/>
    <property type="molecule type" value="Genomic_DNA"/>
</dbReference>
<dbReference type="PRINTS" id="PR00775">
    <property type="entry name" value="HEATSHOCK90"/>
</dbReference>
<name>A0A8T6R183_9MICO</name>
<evidence type="ECO:0000313" key="7">
    <source>
        <dbReference type="Proteomes" id="UP000287866"/>
    </source>
</evidence>
<dbReference type="Gene3D" id="3.30.565.10">
    <property type="entry name" value="Histidine kinase-like ATPase, C-terminal domain"/>
    <property type="match status" value="1"/>
</dbReference>
<dbReference type="Pfam" id="PF00183">
    <property type="entry name" value="HSP90"/>
    <property type="match status" value="1"/>
</dbReference>
<keyword evidence="2 5" id="KW-0547">Nucleotide-binding</keyword>
<dbReference type="Gene3D" id="3.30.230.80">
    <property type="match status" value="1"/>
</dbReference>
<dbReference type="SUPFAM" id="SSF55874">
    <property type="entry name" value="ATPase domain of HSP90 chaperone/DNA topoisomerase II/histidine kinase"/>
    <property type="match status" value="1"/>
</dbReference>
<dbReference type="GO" id="GO:0016887">
    <property type="term" value="F:ATP hydrolysis activity"/>
    <property type="evidence" value="ECO:0007669"/>
    <property type="project" value="InterPro"/>
</dbReference>
<evidence type="ECO:0000313" key="6">
    <source>
        <dbReference type="EMBL" id="NHA67717.1"/>
    </source>
</evidence>
<evidence type="ECO:0000256" key="1">
    <source>
        <dbReference type="ARBA" id="ARBA00008239"/>
    </source>
</evidence>
<comment type="caution">
    <text evidence="6">The sequence shown here is derived from an EMBL/GenBank/DDBJ whole genome shotgun (WGS) entry which is preliminary data.</text>
</comment>
<keyword evidence="4" id="KW-0143">Chaperone</keyword>
<dbReference type="GO" id="GO:0051082">
    <property type="term" value="F:unfolded protein binding"/>
    <property type="evidence" value="ECO:0007669"/>
    <property type="project" value="InterPro"/>
</dbReference>
<accession>A0A8T6R183</accession>
<proteinExistence type="inferred from homology"/>
<dbReference type="SUPFAM" id="SSF54211">
    <property type="entry name" value="Ribosomal protein S5 domain 2-like"/>
    <property type="match status" value="1"/>
</dbReference>
<evidence type="ECO:0000256" key="3">
    <source>
        <dbReference type="ARBA" id="ARBA00022840"/>
    </source>
</evidence>
<dbReference type="RefSeq" id="WP_165566379.1">
    <property type="nucleotide sequence ID" value="NZ_SAYU02000015.1"/>
</dbReference>
<feature type="binding site" evidence="5">
    <location>
        <position position="42"/>
    </location>
    <ligand>
        <name>ATP</name>
        <dbReference type="ChEBI" id="CHEBI:30616"/>
    </ligand>
</feature>
<keyword evidence="3 5" id="KW-0067">ATP-binding</keyword>
<evidence type="ECO:0008006" key="8">
    <source>
        <dbReference type="Google" id="ProtNLM"/>
    </source>
</evidence>
<dbReference type="InterPro" id="IPR020568">
    <property type="entry name" value="Ribosomal_Su5_D2-typ_SF"/>
</dbReference>
<protein>
    <recommendedName>
        <fullName evidence="8">HSP90 family protein</fullName>
    </recommendedName>
</protein>